<dbReference type="WBParaSite" id="ACRNAN_scaffold8274.g11622.t1">
    <property type="protein sequence ID" value="ACRNAN_scaffold8274.g11622.t1"/>
    <property type="gene ID" value="ACRNAN_scaffold8274.g11622"/>
</dbReference>
<dbReference type="GO" id="GO:0006303">
    <property type="term" value="P:double-strand break repair via nonhomologous end joining"/>
    <property type="evidence" value="ECO:0007669"/>
    <property type="project" value="TreeGrafter"/>
</dbReference>
<dbReference type="InterPro" id="IPR036420">
    <property type="entry name" value="BRCT_dom_sf"/>
</dbReference>
<dbReference type="InterPro" id="IPR029710">
    <property type="entry name" value="LIG4"/>
</dbReference>
<dbReference type="AlphaFoldDB" id="A0A914EI18"/>
<accession>A0A914EI18</accession>
<dbReference type="InterPro" id="IPR001357">
    <property type="entry name" value="BRCT_dom"/>
</dbReference>
<name>A0A914EI18_9BILA</name>
<evidence type="ECO:0000313" key="5">
    <source>
        <dbReference type="WBParaSite" id="ACRNAN_scaffold8274.g11622.t1"/>
    </source>
</evidence>
<dbReference type="GO" id="GO:0003677">
    <property type="term" value="F:DNA binding"/>
    <property type="evidence" value="ECO:0007669"/>
    <property type="project" value="InterPro"/>
</dbReference>
<dbReference type="GO" id="GO:0032807">
    <property type="term" value="C:DNA ligase IV complex"/>
    <property type="evidence" value="ECO:0007669"/>
    <property type="project" value="TreeGrafter"/>
</dbReference>
<dbReference type="PANTHER" id="PTHR45997:SF1">
    <property type="entry name" value="DNA LIGASE 4"/>
    <property type="match status" value="1"/>
</dbReference>
<dbReference type="GO" id="GO:0005524">
    <property type="term" value="F:ATP binding"/>
    <property type="evidence" value="ECO:0007669"/>
    <property type="project" value="InterPro"/>
</dbReference>
<dbReference type="Proteomes" id="UP000887540">
    <property type="component" value="Unplaced"/>
</dbReference>
<evidence type="ECO:0000313" key="4">
    <source>
        <dbReference type="Proteomes" id="UP000887540"/>
    </source>
</evidence>
<feature type="domain" description="BRCT" evidence="3">
    <location>
        <begin position="268"/>
        <end position="352"/>
    </location>
</feature>
<dbReference type="GO" id="GO:0003910">
    <property type="term" value="F:DNA ligase (ATP) activity"/>
    <property type="evidence" value="ECO:0007669"/>
    <property type="project" value="InterPro"/>
</dbReference>
<evidence type="ECO:0000256" key="2">
    <source>
        <dbReference type="SAM" id="MobiDB-lite"/>
    </source>
</evidence>
<keyword evidence="1" id="KW-0233">DNA recombination</keyword>
<dbReference type="GO" id="GO:0005958">
    <property type="term" value="C:DNA-dependent protein kinase-DNA ligase 4 complex"/>
    <property type="evidence" value="ECO:0007669"/>
    <property type="project" value="TreeGrafter"/>
</dbReference>
<feature type="region of interest" description="Disordered" evidence="2">
    <location>
        <begin position="41"/>
        <end position="64"/>
    </location>
</feature>
<dbReference type="SUPFAM" id="SSF52113">
    <property type="entry name" value="BRCT domain"/>
    <property type="match status" value="2"/>
</dbReference>
<dbReference type="PROSITE" id="PS50172">
    <property type="entry name" value="BRCT"/>
    <property type="match status" value="2"/>
</dbReference>
<proteinExistence type="predicted"/>
<dbReference type="Pfam" id="PF00533">
    <property type="entry name" value="BRCT"/>
    <property type="match status" value="2"/>
</dbReference>
<dbReference type="PANTHER" id="PTHR45997">
    <property type="entry name" value="DNA LIGASE 4"/>
    <property type="match status" value="1"/>
</dbReference>
<dbReference type="Gene3D" id="3.40.50.10190">
    <property type="entry name" value="BRCT domain"/>
    <property type="match status" value="2"/>
</dbReference>
<dbReference type="GO" id="GO:0006297">
    <property type="term" value="P:nucleotide-excision repair, DNA gap filling"/>
    <property type="evidence" value="ECO:0007669"/>
    <property type="project" value="TreeGrafter"/>
</dbReference>
<keyword evidence="4" id="KW-1185">Reference proteome</keyword>
<feature type="domain" description="BRCT" evidence="3">
    <location>
        <begin position="87"/>
        <end position="177"/>
    </location>
</feature>
<protein>
    <submittedName>
        <fullName evidence="5">BRCT domain-containing protein</fullName>
    </submittedName>
</protein>
<evidence type="ECO:0000259" key="3">
    <source>
        <dbReference type="PROSITE" id="PS50172"/>
    </source>
</evidence>
<dbReference type="GO" id="GO:0006310">
    <property type="term" value="P:DNA recombination"/>
    <property type="evidence" value="ECO:0007669"/>
    <property type="project" value="UniProtKB-KW"/>
</dbReference>
<reference evidence="5" key="1">
    <citation type="submission" date="2022-11" db="UniProtKB">
        <authorList>
            <consortium name="WormBaseParasite"/>
        </authorList>
    </citation>
    <scope>IDENTIFICATION</scope>
</reference>
<dbReference type="SMART" id="SM00292">
    <property type="entry name" value="BRCT"/>
    <property type="match status" value="2"/>
</dbReference>
<organism evidence="4 5">
    <name type="scientific">Acrobeloides nanus</name>
    <dbReference type="NCBI Taxonomy" id="290746"/>
    <lineage>
        <taxon>Eukaryota</taxon>
        <taxon>Metazoa</taxon>
        <taxon>Ecdysozoa</taxon>
        <taxon>Nematoda</taxon>
        <taxon>Chromadorea</taxon>
        <taxon>Rhabditida</taxon>
        <taxon>Tylenchina</taxon>
        <taxon>Cephalobomorpha</taxon>
        <taxon>Cephaloboidea</taxon>
        <taxon>Cephalobidae</taxon>
        <taxon>Acrobeloides</taxon>
    </lineage>
</organism>
<evidence type="ECO:0000256" key="1">
    <source>
        <dbReference type="ARBA" id="ARBA00023172"/>
    </source>
</evidence>
<sequence>MVVVEVRASGVKDGNLQFPRIVEIRQDKNLEEIDTASGVFKHEDKLRERHSDGSEDERITEPSKKRRRELLIHENYKLVKHGIDSTVLSSGLKGKKVCVLQGDNKTSPQQFQELLISLGAEPVANPSRTTDFLIATNPKHVRVAGAIKQNSMHIVHGDWLLKCKEAGKLLPWKSDDLIHRSNNAKFDLFQTNDGEELIQGGSMVVASDKNPQNIEKESQQIQEEIIESSSKKPLGTKEITEENLCEDDEEETSIPNDIDFIDEIQIATHGNLFEGFVFFIHESIPKNKAKECQKQIEGHSGIVSTKLDISVTHVVVDNITNNQMEELFNWNESKDWIGCFVSMDWIKEAIDEDDRYLTTINLHQMVV</sequence>